<dbReference type="OrthoDB" id="2004809at2"/>
<organism evidence="1 2">
    <name type="scientific">Butyrivibrio hungatei</name>
    <dbReference type="NCBI Taxonomy" id="185008"/>
    <lineage>
        <taxon>Bacteria</taxon>
        <taxon>Bacillati</taxon>
        <taxon>Bacillota</taxon>
        <taxon>Clostridia</taxon>
        <taxon>Lachnospirales</taxon>
        <taxon>Lachnospiraceae</taxon>
        <taxon>Butyrivibrio</taxon>
    </lineage>
</organism>
<reference evidence="2" key="1">
    <citation type="submission" date="2016-10" db="EMBL/GenBank/DDBJ databases">
        <authorList>
            <person name="Varghese N."/>
            <person name="Submissions S."/>
        </authorList>
    </citation>
    <scope>NUCLEOTIDE SEQUENCE [LARGE SCALE GENOMIC DNA]</scope>
    <source>
        <strain evidence="2">XBD2006</strain>
    </source>
</reference>
<evidence type="ECO:0000313" key="1">
    <source>
        <dbReference type="EMBL" id="SCY52131.1"/>
    </source>
</evidence>
<keyword evidence="2" id="KW-1185">Reference proteome</keyword>
<dbReference type="Proteomes" id="UP000183047">
    <property type="component" value="Unassembled WGS sequence"/>
</dbReference>
<evidence type="ECO:0000313" key="2">
    <source>
        <dbReference type="Proteomes" id="UP000183047"/>
    </source>
</evidence>
<dbReference type="RefSeq" id="WP_074463305.1">
    <property type="nucleotide sequence ID" value="NZ_FMUR01000022.1"/>
</dbReference>
<accession>A0A1G5GL65</accession>
<proteinExistence type="predicted"/>
<dbReference type="AlphaFoldDB" id="A0A1G5GL65"/>
<name>A0A1G5GL65_9FIRM</name>
<dbReference type="EMBL" id="FMUR01000022">
    <property type="protein sequence ID" value="SCY52131.1"/>
    <property type="molecule type" value="Genomic_DNA"/>
</dbReference>
<gene>
    <name evidence="1" type="ORF">SAMN02910451_02918</name>
</gene>
<sequence>MNTSFNPVCSLSQSYLYSSVKSNTVTNNDLTKSSDVKPVPDQTSTAQGNLIQLDYAICGEGGNPDKPYCKFYKPTDYSEDNPIYIAKLYSWDNSEPITKEIHINEIDFSQIDKYEAFSYGIYLQEHGKCNYLDDMVIAFEHANDNASNKESNFNKVNIIDSIKEFMN</sequence>
<protein>
    <submittedName>
        <fullName evidence="1">Uncharacterized protein</fullName>
    </submittedName>
</protein>